<gene>
    <name evidence="2" type="ORF">A1sIA56_05270</name>
</gene>
<dbReference type="OrthoDB" id="5244423at2"/>
<protein>
    <submittedName>
        <fullName evidence="2">Uncharacterized protein</fullName>
    </submittedName>
</protein>
<organism evidence="2 3">
    <name type="scientific">Candidatus Planktophila sulfonica</name>
    <dbReference type="NCBI Taxonomy" id="1884904"/>
    <lineage>
        <taxon>Bacteria</taxon>
        <taxon>Bacillati</taxon>
        <taxon>Actinomycetota</taxon>
        <taxon>Actinomycetes</taxon>
        <taxon>Candidatus Nanopelagicales</taxon>
        <taxon>Candidatus Nanopelagicaceae</taxon>
        <taxon>Candidatus Planktophila</taxon>
    </lineage>
</organism>
<dbReference type="RefSeq" id="WP_095673882.1">
    <property type="nucleotide sequence ID" value="NZ_CP016773.1"/>
</dbReference>
<proteinExistence type="predicted"/>
<reference evidence="2 3" key="1">
    <citation type="submission" date="2016-07" db="EMBL/GenBank/DDBJ databases">
        <title>High microdiversification within the ubiquitous acI lineage of Actinobacteria.</title>
        <authorList>
            <person name="Neuenschwander S.M."/>
            <person name="Salcher M."/>
            <person name="Ghai R."/>
            <person name="Pernthaler J."/>
        </authorList>
    </citation>
    <scope>NUCLEOTIDE SEQUENCE [LARGE SCALE GENOMIC DNA]</scope>
    <source>
        <strain evidence="2">MMS-IA-56</strain>
    </source>
</reference>
<evidence type="ECO:0000256" key="1">
    <source>
        <dbReference type="SAM" id="Phobius"/>
    </source>
</evidence>
<evidence type="ECO:0000313" key="3">
    <source>
        <dbReference type="Proteomes" id="UP000217215"/>
    </source>
</evidence>
<keyword evidence="1" id="KW-0472">Membrane</keyword>
<dbReference type="EMBL" id="CP016773">
    <property type="protein sequence ID" value="ASY16299.1"/>
    <property type="molecule type" value="Genomic_DNA"/>
</dbReference>
<accession>A0A249KHY6</accession>
<evidence type="ECO:0000313" key="2">
    <source>
        <dbReference type="EMBL" id="ASY16299.1"/>
    </source>
</evidence>
<feature type="transmembrane region" description="Helical" evidence="1">
    <location>
        <begin position="55"/>
        <end position="72"/>
    </location>
</feature>
<dbReference type="Proteomes" id="UP000217215">
    <property type="component" value="Chromosome"/>
</dbReference>
<feature type="transmembrane region" description="Helical" evidence="1">
    <location>
        <begin position="12"/>
        <end position="35"/>
    </location>
</feature>
<name>A0A249KHY6_9ACTN</name>
<sequence length="75" mass="7917">MRAITALQLRAAYIAISLGVILGIAGFVRTGALLISAGTGVISLSQWNKRRIERYLPLAIAIVLFGLAIALPKGL</sequence>
<keyword evidence="1" id="KW-1133">Transmembrane helix</keyword>
<dbReference type="KEGG" id="psuf:A1sIA56_05270"/>
<keyword evidence="3" id="KW-1185">Reference proteome</keyword>
<keyword evidence="1" id="KW-0812">Transmembrane</keyword>
<dbReference type="AlphaFoldDB" id="A0A249KHY6"/>